<name>A0A8K0RX83_9HYPO</name>
<gene>
    <name evidence="1" type="ORF">BKA59DRAFT_527516</name>
</gene>
<dbReference type="Proteomes" id="UP000813427">
    <property type="component" value="Unassembled WGS sequence"/>
</dbReference>
<evidence type="ECO:0000313" key="2">
    <source>
        <dbReference type="Proteomes" id="UP000813427"/>
    </source>
</evidence>
<organism evidence="1 2">
    <name type="scientific">Fusarium tricinctum</name>
    <dbReference type="NCBI Taxonomy" id="61284"/>
    <lineage>
        <taxon>Eukaryota</taxon>
        <taxon>Fungi</taxon>
        <taxon>Dikarya</taxon>
        <taxon>Ascomycota</taxon>
        <taxon>Pezizomycotina</taxon>
        <taxon>Sordariomycetes</taxon>
        <taxon>Hypocreomycetidae</taxon>
        <taxon>Hypocreales</taxon>
        <taxon>Nectriaceae</taxon>
        <taxon>Fusarium</taxon>
        <taxon>Fusarium tricinctum species complex</taxon>
    </lineage>
</organism>
<dbReference type="OrthoDB" id="7464126at2759"/>
<sequence>MQFIGFRGIHSAVSVAQLGAALAMTIARAGLRARRLDDVGNDILWGLSEERNYELDWLALHLGKKDIEKDLGLVMNDSDSAWYHRNFYYSWVLHGMSDIGERVLDCLLDGSHGHGIAESLYAVEKVVAYRRRLGELTDPNQAERGMSYLQWGTENVEVRGTATKLASAIQSATTKVFMSSPRLKNRWKSCCHIKIAVKCSVGSGLDRKYYRARLGNWEPLARFYHSSPELKRHKLVSLVKNGEDQWELKIDMNWRLCWGYGAGLSVAIKGRYLSGILRERPTGGSYAGIKVPGIWAGNIGLESRNPAKTESPGRI</sequence>
<evidence type="ECO:0000313" key="1">
    <source>
        <dbReference type="EMBL" id="KAH7245688.1"/>
    </source>
</evidence>
<dbReference type="EMBL" id="JAGPXF010000004">
    <property type="protein sequence ID" value="KAH7245688.1"/>
    <property type="molecule type" value="Genomic_DNA"/>
</dbReference>
<reference evidence="1" key="1">
    <citation type="journal article" date="2021" name="Nat. Commun.">
        <title>Genetic determinants of endophytism in the Arabidopsis root mycobiome.</title>
        <authorList>
            <person name="Mesny F."/>
            <person name="Miyauchi S."/>
            <person name="Thiergart T."/>
            <person name="Pickel B."/>
            <person name="Atanasova L."/>
            <person name="Karlsson M."/>
            <person name="Huettel B."/>
            <person name="Barry K.W."/>
            <person name="Haridas S."/>
            <person name="Chen C."/>
            <person name="Bauer D."/>
            <person name="Andreopoulos W."/>
            <person name="Pangilinan J."/>
            <person name="LaButti K."/>
            <person name="Riley R."/>
            <person name="Lipzen A."/>
            <person name="Clum A."/>
            <person name="Drula E."/>
            <person name="Henrissat B."/>
            <person name="Kohler A."/>
            <person name="Grigoriev I.V."/>
            <person name="Martin F.M."/>
            <person name="Hacquard S."/>
        </authorList>
    </citation>
    <scope>NUCLEOTIDE SEQUENCE</scope>
    <source>
        <strain evidence="1">MPI-SDFR-AT-0068</strain>
    </source>
</reference>
<protein>
    <submittedName>
        <fullName evidence="1">Uncharacterized protein</fullName>
    </submittedName>
</protein>
<accession>A0A8K0RX83</accession>
<proteinExistence type="predicted"/>
<keyword evidence="2" id="KW-1185">Reference proteome</keyword>
<comment type="caution">
    <text evidence="1">The sequence shown here is derived from an EMBL/GenBank/DDBJ whole genome shotgun (WGS) entry which is preliminary data.</text>
</comment>
<dbReference type="AlphaFoldDB" id="A0A8K0RX83"/>